<keyword evidence="3" id="KW-1185">Reference proteome</keyword>
<dbReference type="InterPro" id="IPR021202">
    <property type="entry name" value="Rv3654c-like"/>
</dbReference>
<dbReference type="AlphaFoldDB" id="A0A117JI06"/>
<organism evidence="2 3">
    <name type="scientific">Mycobacterium lehmannii</name>
    <dbReference type="NCBI Taxonomy" id="2048550"/>
    <lineage>
        <taxon>Bacteria</taxon>
        <taxon>Bacillati</taxon>
        <taxon>Actinomycetota</taxon>
        <taxon>Actinomycetes</taxon>
        <taxon>Mycobacteriales</taxon>
        <taxon>Mycobacteriaceae</taxon>
        <taxon>Mycobacterium</taxon>
    </lineage>
</organism>
<evidence type="ECO:0000313" key="2">
    <source>
        <dbReference type="EMBL" id="KUI10815.1"/>
    </source>
</evidence>
<proteinExistence type="predicted"/>
<keyword evidence="2" id="KW-0067">ATP-binding</keyword>
<dbReference type="NCBIfam" id="TIGR03816">
    <property type="entry name" value="tadE_like_DECH"/>
    <property type="match status" value="1"/>
</dbReference>
<keyword evidence="2" id="KW-0378">Hydrolase</keyword>
<accession>A0A117JI06</accession>
<dbReference type="GO" id="GO:0004386">
    <property type="term" value="F:helicase activity"/>
    <property type="evidence" value="ECO:0007669"/>
    <property type="project" value="UniProtKB-KW"/>
</dbReference>
<gene>
    <name evidence="2" type="ORF">AU192_22650</name>
</gene>
<evidence type="ECO:0000313" key="3">
    <source>
        <dbReference type="Proteomes" id="UP000053707"/>
    </source>
</evidence>
<keyword evidence="2" id="KW-0547">Nucleotide-binding</keyword>
<protein>
    <submittedName>
        <fullName evidence="2">Helicase</fullName>
    </submittedName>
</protein>
<dbReference type="Pfam" id="PF13400">
    <property type="entry name" value="Tad"/>
    <property type="match status" value="1"/>
</dbReference>
<keyword evidence="2" id="KW-0347">Helicase</keyword>
<evidence type="ECO:0000259" key="1">
    <source>
        <dbReference type="Pfam" id="PF13400"/>
    </source>
</evidence>
<dbReference type="InterPro" id="IPR028087">
    <property type="entry name" value="Tad_N"/>
</dbReference>
<reference evidence="2 3" key="1">
    <citation type="submission" date="2016-01" db="EMBL/GenBank/DDBJ databases">
        <authorList>
            <consortium name="TB Trials Study Group"/>
            <person name="Sutton G."/>
            <person name="Brinkac L."/>
            <person name="Sanka R."/>
            <person name="Adams M."/>
            <person name="Lau E.L."/>
            <person name="Macaden R."/>
            <person name="Grewal H.M.S."/>
        </authorList>
    </citation>
    <scope>NUCLEOTIDE SEQUENCE [LARGE SCALE GENOMIC DNA]</scope>
    <source>
        <strain evidence="2 3">IS-1744</strain>
    </source>
</reference>
<sequence length="103" mass="10141">MIAIVVAIAIGAAYLGVAVSARHRAQAAADLGALAAAHRIAAGGDQACSWAAAVTDAMDAEMARCDVEEVDIVVAVDVPVALGRFGVGTARAVARAGPADVST</sequence>
<comment type="caution">
    <text evidence="2">The sequence shown here is derived from an EMBL/GenBank/DDBJ whole genome shotgun (WGS) entry which is preliminary data.</text>
</comment>
<dbReference type="Proteomes" id="UP000053707">
    <property type="component" value="Unassembled WGS sequence"/>
</dbReference>
<feature type="domain" description="Putative Flp pilus-assembly TadG-like N-terminal" evidence="1">
    <location>
        <begin position="3"/>
        <end position="37"/>
    </location>
</feature>
<dbReference type="EMBL" id="LQIR01000045">
    <property type="protein sequence ID" value="KUI10815.1"/>
    <property type="molecule type" value="Genomic_DNA"/>
</dbReference>
<name>A0A117JI06_9MYCO</name>